<evidence type="ECO:0000313" key="2">
    <source>
        <dbReference type="Proteomes" id="UP000246303"/>
    </source>
</evidence>
<dbReference type="AlphaFoldDB" id="A0A2V3DWG3"/>
<comment type="caution">
    <text evidence="1">The sequence shown here is derived from an EMBL/GenBank/DDBJ whole genome shotgun (WGS) entry which is preliminary data.</text>
</comment>
<proteinExistence type="predicted"/>
<reference evidence="1 2" key="1">
    <citation type="submission" date="2018-05" db="EMBL/GenBank/DDBJ databases">
        <title>Genetic diversity of glacier-inhabiting Cryobacterium bacteria in China and description of Cryobacterium mengkeensis sp. nov. and Arthrobacter glacialis sp. nov.</title>
        <authorList>
            <person name="Liu Q."/>
            <person name="Xin Y.-H."/>
        </authorList>
    </citation>
    <scope>NUCLEOTIDE SEQUENCE [LARGE SCALE GENOMIC DNA]</scope>
    <source>
        <strain evidence="1 2">GP3</strain>
    </source>
</reference>
<dbReference type="OrthoDB" id="4953310at2"/>
<evidence type="ECO:0000313" key="1">
    <source>
        <dbReference type="EMBL" id="PXA69453.1"/>
    </source>
</evidence>
<organism evidence="1 2">
    <name type="scientific">Arthrobacter psychrochitiniphilus</name>
    <dbReference type="NCBI Taxonomy" id="291045"/>
    <lineage>
        <taxon>Bacteria</taxon>
        <taxon>Bacillati</taxon>
        <taxon>Actinomycetota</taxon>
        <taxon>Actinomycetes</taxon>
        <taxon>Micrococcales</taxon>
        <taxon>Micrococcaceae</taxon>
        <taxon>Arthrobacter</taxon>
    </lineage>
</organism>
<keyword evidence="2" id="KW-1185">Reference proteome</keyword>
<dbReference type="EMBL" id="QHLZ01000001">
    <property type="protein sequence ID" value="PXA69453.1"/>
    <property type="molecule type" value="Genomic_DNA"/>
</dbReference>
<dbReference type="Proteomes" id="UP000246303">
    <property type="component" value="Unassembled WGS sequence"/>
</dbReference>
<dbReference type="RefSeq" id="WP_110104738.1">
    <property type="nucleotide sequence ID" value="NZ_JACBZZ010000001.1"/>
</dbReference>
<protein>
    <submittedName>
        <fullName evidence="1">Uncharacterized protein</fullName>
    </submittedName>
</protein>
<sequence>MPRPHREIPSQRLATSRAEPATAARPQRGLWLAIVITVAGWALLGYPALLLALLSIIVMTGTLDTAVTGPGIALGVLGFLATLAMLAFPLLLGLAVKAPRRSLWIAACFTGVITIAACIYVAVEWLVPFG</sequence>
<gene>
    <name evidence="1" type="ORF">CVS29_02580</name>
</gene>
<accession>A0A2V3DWG3</accession>
<name>A0A2V3DWG3_9MICC</name>